<gene>
    <name evidence="1" type="ORF">RNAN_3195</name>
</gene>
<dbReference type="Pfam" id="PF11993">
    <property type="entry name" value="VC2046"/>
    <property type="match status" value="1"/>
</dbReference>
<organism evidence="1 2">
    <name type="scientific">Rheinheimera nanhaiensis E407-8</name>
    <dbReference type="NCBI Taxonomy" id="562729"/>
    <lineage>
        <taxon>Bacteria</taxon>
        <taxon>Pseudomonadati</taxon>
        <taxon>Pseudomonadota</taxon>
        <taxon>Gammaproteobacteria</taxon>
        <taxon>Chromatiales</taxon>
        <taxon>Chromatiaceae</taxon>
        <taxon>Rheinheimera</taxon>
    </lineage>
</organism>
<evidence type="ECO:0000313" key="1">
    <source>
        <dbReference type="EMBL" id="GAB60177.1"/>
    </source>
</evidence>
<dbReference type="EMBL" id="BAFK01000023">
    <property type="protein sequence ID" value="GAB60177.1"/>
    <property type="molecule type" value="Genomic_DNA"/>
</dbReference>
<dbReference type="Proteomes" id="UP000004374">
    <property type="component" value="Unassembled WGS sequence"/>
</dbReference>
<dbReference type="AlphaFoldDB" id="I1E1J9"/>
<sequence>MQQGISLRDEGHIQPMVINEWQLDVKLNQALHQAHRADFALYLSLLSPEVEEAAQFYTPEPVTEPKPDRLRQQLGIDTSAARRFALQDGDLDRLLQHSIALQHGGMSQLKLTSYLNPGPLAQFDEQKRIRGDVWRNLSLHARRHLTAEAVHKMPADPTALYEVLQQLHQNKAA</sequence>
<reference evidence="1 2" key="1">
    <citation type="journal article" date="2012" name="J. Bacteriol.">
        <title>Genome Sequence of the Protease-Producing Bacterium Rheinheimera nanhaiensis E407-8T, Isolated from Deep-Sea Sediment of the South China Sea.</title>
        <authorList>
            <person name="Zhang X.-Y."/>
            <person name="Zhang Y.-J."/>
            <person name="Qin Q.-L."/>
            <person name="Xie B.-B."/>
            <person name="Chen X.-L."/>
            <person name="Zhou B.-C."/>
            <person name="Zhang Y.-Z."/>
        </authorList>
    </citation>
    <scope>NUCLEOTIDE SEQUENCE [LARGE SCALE GENOMIC DNA]</scope>
    <source>
        <strain evidence="1 2">E407-8</strain>
    </source>
</reference>
<proteinExistence type="predicted"/>
<protein>
    <submittedName>
        <fullName evidence="1">Uncharacterized protein</fullName>
    </submittedName>
</protein>
<dbReference type="InterPro" id="IPR021879">
    <property type="entry name" value="VC2046_fam"/>
</dbReference>
<accession>I1E1J9</accession>
<name>I1E1J9_9GAMM</name>
<evidence type="ECO:0000313" key="2">
    <source>
        <dbReference type="Proteomes" id="UP000004374"/>
    </source>
</evidence>
<comment type="caution">
    <text evidence="1">The sequence shown here is derived from an EMBL/GenBank/DDBJ whole genome shotgun (WGS) entry which is preliminary data.</text>
</comment>
<keyword evidence="2" id="KW-1185">Reference proteome</keyword>